<feature type="compositionally biased region" description="Polar residues" evidence="1">
    <location>
        <begin position="224"/>
        <end position="237"/>
    </location>
</feature>
<dbReference type="AlphaFoldDB" id="A0A9P5IXH2"/>
<evidence type="ECO:0000313" key="2">
    <source>
        <dbReference type="EMBL" id="KAF7952585.1"/>
    </source>
</evidence>
<feature type="compositionally biased region" description="Polar residues" evidence="1">
    <location>
        <begin position="270"/>
        <end position="287"/>
    </location>
</feature>
<sequence>MTTKSPDLQAQISATQRKRREEKTGGSGSLFLDEIKPDSGPVLAHPQPNRNKYTVAKFSKDIDRIDLEASHEDKADSEPGANEHLAARRNTSLQQKSTPKPKAPSTLVPPQKQNNHKIPRKAVTPKPVLGSNVRHPGELDYGEVLAAQTYLSSQSLSNVATPSQPRSQHKIPNIPGKRPSHHGAHNNIKIVSNDSRPPDRRNPQNKETIVPKTRGNPRLPPRITHTNHGSSASQQHPQVPRPRAVASQHSRPTTSGMQDSRQVRALAPRSHTNQRNDSEPLVNSSYPSDRFAS</sequence>
<evidence type="ECO:0000313" key="3">
    <source>
        <dbReference type="Proteomes" id="UP000710849"/>
    </source>
</evidence>
<feature type="compositionally biased region" description="Basic and acidic residues" evidence="1">
    <location>
        <begin position="58"/>
        <end position="77"/>
    </location>
</feature>
<feature type="region of interest" description="Disordered" evidence="1">
    <location>
        <begin position="156"/>
        <end position="293"/>
    </location>
</feature>
<feature type="compositionally biased region" description="Polar residues" evidence="1">
    <location>
        <begin position="1"/>
        <end position="15"/>
    </location>
</feature>
<accession>A0A9P5IXH2</accession>
<comment type="caution">
    <text evidence="2">The sequence shown here is derived from an EMBL/GenBank/DDBJ whole genome shotgun (WGS) entry which is preliminary data.</text>
</comment>
<feature type="compositionally biased region" description="Polar residues" evidence="1">
    <location>
        <begin position="89"/>
        <end position="98"/>
    </location>
</feature>
<dbReference type="RefSeq" id="XP_038737151.1">
    <property type="nucleotide sequence ID" value="XM_038872593.1"/>
</dbReference>
<feature type="compositionally biased region" description="Polar residues" evidence="1">
    <location>
        <begin position="156"/>
        <end position="166"/>
    </location>
</feature>
<dbReference type="EMBL" id="RCSW01000003">
    <property type="protein sequence ID" value="KAF7952585.1"/>
    <property type="molecule type" value="Genomic_DNA"/>
</dbReference>
<dbReference type="GeneID" id="62145671"/>
<gene>
    <name evidence="2" type="ORF">EAE97_002082</name>
</gene>
<keyword evidence="3" id="KW-1185">Reference proteome</keyword>
<reference evidence="2 3" key="1">
    <citation type="journal article" date="2020" name="Genome Biol. Evol.">
        <title>Comparative genomics of Sclerotiniaceae.</title>
        <authorList>
            <person name="Valero Jimenez C.A."/>
            <person name="Steentjes M."/>
            <person name="Scholten O.E."/>
            <person name="Van Kan J.A.L."/>
        </authorList>
    </citation>
    <scope>NUCLEOTIDE SEQUENCE [LARGE SCALE GENOMIC DNA]</scope>
    <source>
        <strain evidence="2 3">MUCL 94</strain>
    </source>
</reference>
<organism evidence="2 3">
    <name type="scientific">Botrytis byssoidea</name>
    <dbReference type="NCBI Taxonomy" id="139641"/>
    <lineage>
        <taxon>Eukaryota</taxon>
        <taxon>Fungi</taxon>
        <taxon>Dikarya</taxon>
        <taxon>Ascomycota</taxon>
        <taxon>Pezizomycotina</taxon>
        <taxon>Leotiomycetes</taxon>
        <taxon>Helotiales</taxon>
        <taxon>Sclerotiniaceae</taxon>
        <taxon>Botrytis</taxon>
    </lineage>
</organism>
<feature type="region of interest" description="Disordered" evidence="1">
    <location>
        <begin position="1"/>
        <end position="136"/>
    </location>
</feature>
<evidence type="ECO:0000256" key="1">
    <source>
        <dbReference type="SAM" id="MobiDB-lite"/>
    </source>
</evidence>
<proteinExistence type="predicted"/>
<name>A0A9P5IXH2_9HELO</name>
<feature type="compositionally biased region" description="Polar residues" evidence="1">
    <location>
        <begin position="247"/>
        <end position="260"/>
    </location>
</feature>
<protein>
    <submittedName>
        <fullName evidence="2">Uncharacterized protein</fullName>
    </submittedName>
</protein>
<dbReference type="Proteomes" id="UP000710849">
    <property type="component" value="Unassembled WGS sequence"/>
</dbReference>